<keyword evidence="2" id="KW-0472">Membrane</keyword>
<dbReference type="PANTHER" id="PTHR30576">
    <property type="entry name" value="COLANIC BIOSYNTHESIS UDP-GLUCOSE LIPID CARRIER TRANSFERASE"/>
    <property type="match status" value="1"/>
</dbReference>
<feature type="transmembrane region" description="Helical" evidence="2">
    <location>
        <begin position="236"/>
        <end position="257"/>
    </location>
</feature>
<organism evidence="4 5">
    <name type="scientific">Moraxella lacunata</name>
    <dbReference type="NCBI Taxonomy" id="477"/>
    <lineage>
        <taxon>Bacteria</taxon>
        <taxon>Pseudomonadati</taxon>
        <taxon>Pseudomonadota</taxon>
        <taxon>Gammaproteobacteria</taxon>
        <taxon>Moraxellales</taxon>
        <taxon>Moraxellaceae</taxon>
        <taxon>Moraxella</taxon>
    </lineage>
</organism>
<feature type="transmembrane region" description="Helical" evidence="2">
    <location>
        <begin position="75"/>
        <end position="96"/>
    </location>
</feature>
<name>A0A1V4GUE3_MORLA</name>
<dbReference type="AlphaFoldDB" id="A0A1V4GUE3"/>
<accession>A0A1V4GUE3</accession>
<keyword evidence="2" id="KW-1133">Transmembrane helix</keyword>
<sequence>MGLMKKHVLDNFITQSLLGWLLVCGLPALALFWEYFEQGVFLDTQQNSMIASSFVLLLSLQLLQRFAKMPVQSAMSLILPVVLGVMTIVGLVLFAFRLPYSVYYLTISWGLIFVFCFVVQWFVRSHQLLSIAYVPIGRCVDLPNIGGVNWIELDKNKINVSLLCDSVVADFSDDRLTGDWERELANISLLGVPVYHVLQVKESLTGRIAIQHLHENNFGSLLPSPFYMALKRCMDIAIVILTAPVVSLICLITAIMIKIESRKTGGSVFFVQTRIGKGGKPYRMYKFRSMIPTSESDGAKMAVVGDMRITKFGHFIRKTRIDELPQFLNILKGDMSLIGPRPEQLSFVEQFNESIPFYRYRHIVRPGLSGWAQVMQGYASDEDETRVKLEYDFYYIKNFSLALDLLIIVKTIQTILTGFGAR</sequence>
<evidence type="ECO:0000313" key="4">
    <source>
        <dbReference type="EMBL" id="OPH36223.1"/>
    </source>
</evidence>
<dbReference type="GO" id="GO:0016780">
    <property type="term" value="F:phosphotransferase activity, for other substituted phosphate groups"/>
    <property type="evidence" value="ECO:0007669"/>
    <property type="project" value="TreeGrafter"/>
</dbReference>
<comment type="similarity">
    <text evidence="1">Belongs to the bacterial sugar transferase family.</text>
</comment>
<comment type="caution">
    <text evidence="4">The sequence shown here is derived from an EMBL/GenBank/DDBJ whole genome shotgun (WGS) entry which is preliminary data.</text>
</comment>
<dbReference type="InterPro" id="IPR003362">
    <property type="entry name" value="Bact_transf"/>
</dbReference>
<feature type="domain" description="Bacterial sugar transferase" evidence="3">
    <location>
        <begin position="231"/>
        <end position="416"/>
    </location>
</feature>
<evidence type="ECO:0000256" key="1">
    <source>
        <dbReference type="ARBA" id="ARBA00006464"/>
    </source>
</evidence>
<keyword evidence="2" id="KW-0812">Transmembrane</keyword>
<feature type="transmembrane region" description="Helical" evidence="2">
    <location>
        <begin position="102"/>
        <end position="123"/>
    </location>
</feature>
<evidence type="ECO:0000313" key="5">
    <source>
        <dbReference type="Proteomes" id="UP000191025"/>
    </source>
</evidence>
<evidence type="ECO:0000259" key="3">
    <source>
        <dbReference type="Pfam" id="PF02397"/>
    </source>
</evidence>
<evidence type="ECO:0000256" key="2">
    <source>
        <dbReference type="SAM" id="Phobius"/>
    </source>
</evidence>
<dbReference type="Pfam" id="PF02397">
    <property type="entry name" value="Bac_transf"/>
    <property type="match status" value="1"/>
</dbReference>
<feature type="transmembrane region" description="Helical" evidence="2">
    <location>
        <begin position="45"/>
        <end position="63"/>
    </location>
</feature>
<protein>
    <recommendedName>
        <fullName evidence="3">Bacterial sugar transferase domain-containing protein</fullName>
    </recommendedName>
</protein>
<proteinExistence type="inferred from homology"/>
<reference evidence="5" key="1">
    <citation type="submission" date="2017-03" db="EMBL/GenBank/DDBJ databases">
        <title>Draft genome sequence of Moraxella equi CCUG 4950T type strain.</title>
        <authorList>
            <person name="Salva-Serra F."/>
            <person name="Engstrom-Jakobsson H."/>
            <person name="Thorell K."/>
            <person name="Jaen-Luchoro D."/>
            <person name="Gonzales-Siles L."/>
            <person name="Karlsson R."/>
            <person name="Yazdan S."/>
            <person name="Boulund F."/>
            <person name="Johnning A."/>
            <person name="Engstrand L."/>
            <person name="Kristiansson E."/>
            <person name="Moore E."/>
        </authorList>
    </citation>
    <scope>NUCLEOTIDE SEQUENCE [LARGE SCALE GENOMIC DNA]</scope>
    <source>
        <strain evidence="5">CCUG 4441</strain>
    </source>
</reference>
<feature type="transmembrane region" description="Helical" evidence="2">
    <location>
        <begin position="12"/>
        <end position="33"/>
    </location>
</feature>
<dbReference type="Proteomes" id="UP000191025">
    <property type="component" value="Unassembled WGS sequence"/>
</dbReference>
<dbReference type="PANTHER" id="PTHR30576:SF0">
    <property type="entry name" value="UNDECAPRENYL-PHOSPHATE N-ACETYLGALACTOSAMINYL 1-PHOSPHATE TRANSFERASE-RELATED"/>
    <property type="match status" value="1"/>
</dbReference>
<dbReference type="EMBL" id="MXAN01000051">
    <property type="protein sequence ID" value="OPH36223.1"/>
    <property type="molecule type" value="Genomic_DNA"/>
</dbReference>
<gene>
    <name evidence="4" type="ORF">B5J94_07570</name>
</gene>